<dbReference type="EMBL" id="LR796945">
    <property type="protein sequence ID" value="CAB4176808.1"/>
    <property type="molecule type" value="Genomic_DNA"/>
</dbReference>
<evidence type="ECO:0000313" key="5">
    <source>
        <dbReference type="EMBL" id="CAB4210978.1"/>
    </source>
</evidence>
<protein>
    <submittedName>
        <fullName evidence="5">Uncharacterized protein</fullName>
    </submittedName>
</protein>
<dbReference type="EMBL" id="LR796860">
    <property type="protein sequence ID" value="CAB4170484.1"/>
    <property type="molecule type" value="Genomic_DNA"/>
</dbReference>
<evidence type="ECO:0000313" key="3">
    <source>
        <dbReference type="EMBL" id="CAB4181984.1"/>
    </source>
</evidence>
<name>A0A6J5SC77_9CAUD</name>
<reference evidence="5" key="1">
    <citation type="submission" date="2020-05" db="EMBL/GenBank/DDBJ databases">
        <authorList>
            <person name="Chiriac C."/>
            <person name="Salcher M."/>
            <person name="Ghai R."/>
            <person name="Kavagutti S V."/>
        </authorList>
    </citation>
    <scope>NUCLEOTIDE SEQUENCE</scope>
</reference>
<accession>A0A6J5SC77</accession>
<dbReference type="InterPro" id="IPR036648">
    <property type="entry name" value="CN_Hdrase_a/SCN_Hdrase_g_sf"/>
</dbReference>
<dbReference type="SUPFAM" id="SSF56209">
    <property type="entry name" value="Nitrile hydratase alpha chain"/>
    <property type="match status" value="1"/>
</dbReference>
<evidence type="ECO:0000313" key="1">
    <source>
        <dbReference type="EMBL" id="CAB4170484.1"/>
    </source>
</evidence>
<evidence type="ECO:0000313" key="2">
    <source>
        <dbReference type="EMBL" id="CAB4176808.1"/>
    </source>
</evidence>
<dbReference type="EMBL" id="LR797157">
    <property type="protein sequence ID" value="CAB4190540.1"/>
    <property type="molecule type" value="Genomic_DNA"/>
</dbReference>
<dbReference type="EMBL" id="LR797369">
    <property type="protein sequence ID" value="CAB4210978.1"/>
    <property type="molecule type" value="Genomic_DNA"/>
</dbReference>
<evidence type="ECO:0000313" key="6">
    <source>
        <dbReference type="EMBL" id="CAB4222648.1"/>
    </source>
</evidence>
<dbReference type="GO" id="GO:0046914">
    <property type="term" value="F:transition metal ion binding"/>
    <property type="evidence" value="ECO:0007669"/>
    <property type="project" value="InterPro"/>
</dbReference>
<dbReference type="EMBL" id="LR797021">
    <property type="protein sequence ID" value="CAB4181984.1"/>
    <property type="molecule type" value="Genomic_DNA"/>
</dbReference>
<organism evidence="5">
    <name type="scientific">uncultured Caudovirales phage</name>
    <dbReference type="NCBI Taxonomy" id="2100421"/>
    <lineage>
        <taxon>Viruses</taxon>
        <taxon>Duplodnaviria</taxon>
        <taxon>Heunggongvirae</taxon>
        <taxon>Uroviricota</taxon>
        <taxon>Caudoviricetes</taxon>
        <taxon>Peduoviridae</taxon>
        <taxon>Maltschvirus</taxon>
        <taxon>Maltschvirus maltsch</taxon>
    </lineage>
</organism>
<evidence type="ECO:0000313" key="7">
    <source>
        <dbReference type="EMBL" id="CAB5227711.1"/>
    </source>
</evidence>
<dbReference type="EMBL" id="LR798378">
    <property type="protein sequence ID" value="CAB5227711.1"/>
    <property type="molecule type" value="Genomic_DNA"/>
</dbReference>
<dbReference type="EMBL" id="LR797518">
    <property type="protein sequence ID" value="CAB4222648.1"/>
    <property type="molecule type" value="Genomic_DNA"/>
</dbReference>
<dbReference type="GO" id="GO:0003824">
    <property type="term" value="F:catalytic activity"/>
    <property type="evidence" value="ECO:0007669"/>
    <property type="project" value="InterPro"/>
</dbReference>
<evidence type="ECO:0000313" key="4">
    <source>
        <dbReference type="EMBL" id="CAB4190540.1"/>
    </source>
</evidence>
<proteinExistence type="predicted"/>
<sequence>MVNLPTLIYTKQHIQNNTHSKYTEQDDPPIETIIETADVKDRIMEYLGAVLARCWYDKDLAHGLEYAPHRALRKIGVFLPEELEIKMERKDKQRPQLVIYEWNGERTFKHRVCYLQMIMMAGK</sequence>
<gene>
    <name evidence="3" type="ORF">UFOVP1065_99</name>
    <name evidence="4" type="ORF">UFOVP1198_68</name>
    <name evidence="5" type="ORF">UFOVP1418_60</name>
    <name evidence="7" type="ORF">UFOVP1524_90</name>
    <name evidence="6" type="ORF">UFOVP1651_90</name>
    <name evidence="1" type="ORF">UFOVP908_68</name>
    <name evidence="2" type="ORF">UFOVP990_68</name>
</gene>